<dbReference type="SUPFAM" id="SSF57701">
    <property type="entry name" value="Zn2/Cys6 DNA-binding domain"/>
    <property type="match status" value="1"/>
</dbReference>
<keyword evidence="1" id="KW-0479">Metal-binding</keyword>
<dbReference type="InterPro" id="IPR052360">
    <property type="entry name" value="Transcr_Regulatory_Proteins"/>
</dbReference>
<dbReference type="GO" id="GO:0003677">
    <property type="term" value="F:DNA binding"/>
    <property type="evidence" value="ECO:0007669"/>
    <property type="project" value="UniProtKB-KW"/>
</dbReference>
<dbReference type="EMBL" id="ML996139">
    <property type="protein sequence ID" value="KAF2735149.1"/>
    <property type="molecule type" value="Genomic_DNA"/>
</dbReference>
<evidence type="ECO:0000256" key="1">
    <source>
        <dbReference type="ARBA" id="ARBA00022723"/>
    </source>
</evidence>
<dbReference type="Proteomes" id="UP000799444">
    <property type="component" value="Unassembled WGS sequence"/>
</dbReference>
<protein>
    <recommendedName>
        <fullName evidence="7">Zn(2)-C6 fungal-type domain-containing protein</fullName>
    </recommendedName>
</protein>
<dbReference type="PANTHER" id="PTHR36206:SF12">
    <property type="entry name" value="ASPERCRYPTIN BIOSYNTHESIS CLUSTER-SPECIFIC TRANSCRIPTION REGULATOR ATNN-RELATED"/>
    <property type="match status" value="1"/>
</dbReference>
<name>A0A9P4V220_9PLEO</name>
<evidence type="ECO:0000259" key="7">
    <source>
        <dbReference type="SMART" id="SM00066"/>
    </source>
</evidence>
<reference evidence="8" key="1">
    <citation type="journal article" date="2020" name="Stud. Mycol.">
        <title>101 Dothideomycetes genomes: a test case for predicting lifestyles and emergence of pathogens.</title>
        <authorList>
            <person name="Haridas S."/>
            <person name="Albert R."/>
            <person name="Binder M."/>
            <person name="Bloem J."/>
            <person name="Labutti K."/>
            <person name="Salamov A."/>
            <person name="Andreopoulos B."/>
            <person name="Baker S."/>
            <person name="Barry K."/>
            <person name="Bills G."/>
            <person name="Bluhm B."/>
            <person name="Cannon C."/>
            <person name="Castanera R."/>
            <person name="Culley D."/>
            <person name="Daum C."/>
            <person name="Ezra D."/>
            <person name="Gonzalez J."/>
            <person name="Henrissat B."/>
            <person name="Kuo A."/>
            <person name="Liang C."/>
            <person name="Lipzen A."/>
            <person name="Lutzoni F."/>
            <person name="Magnuson J."/>
            <person name="Mondo S."/>
            <person name="Nolan M."/>
            <person name="Ohm R."/>
            <person name="Pangilinan J."/>
            <person name="Park H.-J."/>
            <person name="Ramirez L."/>
            <person name="Alfaro M."/>
            <person name="Sun H."/>
            <person name="Tritt A."/>
            <person name="Yoshinaga Y."/>
            <person name="Zwiers L.-H."/>
            <person name="Turgeon B."/>
            <person name="Goodwin S."/>
            <person name="Spatafora J."/>
            <person name="Crous P."/>
            <person name="Grigoriev I."/>
        </authorList>
    </citation>
    <scope>NUCLEOTIDE SEQUENCE</scope>
    <source>
        <strain evidence="8">CBS 125425</strain>
    </source>
</reference>
<evidence type="ECO:0000313" key="9">
    <source>
        <dbReference type="Proteomes" id="UP000799444"/>
    </source>
</evidence>
<feature type="domain" description="Zn(2)-C6 fungal-type" evidence="7">
    <location>
        <begin position="7"/>
        <end position="53"/>
    </location>
</feature>
<organism evidence="8 9">
    <name type="scientific">Polyplosphaeria fusca</name>
    <dbReference type="NCBI Taxonomy" id="682080"/>
    <lineage>
        <taxon>Eukaryota</taxon>
        <taxon>Fungi</taxon>
        <taxon>Dikarya</taxon>
        <taxon>Ascomycota</taxon>
        <taxon>Pezizomycotina</taxon>
        <taxon>Dothideomycetes</taxon>
        <taxon>Pleosporomycetidae</taxon>
        <taxon>Pleosporales</taxon>
        <taxon>Tetraplosphaeriaceae</taxon>
        <taxon>Polyplosphaeria</taxon>
    </lineage>
</organism>
<keyword evidence="2" id="KW-0862">Zinc</keyword>
<dbReference type="GO" id="GO:0000981">
    <property type="term" value="F:DNA-binding transcription factor activity, RNA polymerase II-specific"/>
    <property type="evidence" value="ECO:0007669"/>
    <property type="project" value="InterPro"/>
</dbReference>
<dbReference type="InterPro" id="IPR001138">
    <property type="entry name" value="Zn2Cys6_DnaBD"/>
</dbReference>
<sequence length="145" mass="16016">RQRRKTRKSKSGCVTCRSVIRRIKCDEERPACRKCVSTGRRCDGYVEEDNKSASHAGPADLPWSSNEPTSAHLAGLLTLSFPLGFPSNCHPSPAFDYFLHRSSLDLTGSLHAEVWNSYVLSICATSPAIRHAIAAHSGFHKLFAF</sequence>
<keyword evidence="9" id="KW-1185">Reference proteome</keyword>
<dbReference type="AlphaFoldDB" id="A0A9P4V220"/>
<proteinExistence type="predicted"/>
<dbReference type="CDD" id="cd00067">
    <property type="entry name" value="GAL4"/>
    <property type="match status" value="1"/>
</dbReference>
<evidence type="ECO:0000256" key="4">
    <source>
        <dbReference type="ARBA" id="ARBA00023125"/>
    </source>
</evidence>
<evidence type="ECO:0000256" key="3">
    <source>
        <dbReference type="ARBA" id="ARBA00023015"/>
    </source>
</evidence>
<feature type="non-terminal residue" evidence="8">
    <location>
        <position position="145"/>
    </location>
</feature>
<comment type="caution">
    <text evidence="8">The sequence shown here is derived from an EMBL/GenBank/DDBJ whole genome shotgun (WGS) entry which is preliminary data.</text>
</comment>
<evidence type="ECO:0000256" key="2">
    <source>
        <dbReference type="ARBA" id="ARBA00022833"/>
    </source>
</evidence>
<evidence type="ECO:0000256" key="6">
    <source>
        <dbReference type="ARBA" id="ARBA00023242"/>
    </source>
</evidence>
<keyword evidence="5" id="KW-0804">Transcription</keyword>
<dbReference type="Pfam" id="PF00172">
    <property type="entry name" value="Zn_clus"/>
    <property type="match status" value="1"/>
</dbReference>
<dbReference type="GO" id="GO:0008270">
    <property type="term" value="F:zinc ion binding"/>
    <property type="evidence" value="ECO:0007669"/>
    <property type="project" value="InterPro"/>
</dbReference>
<keyword evidence="4" id="KW-0238">DNA-binding</keyword>
<dbReference type="PANTHER" id="PTHR36206">
    <property type="entry name" value="ASPERCRYPTIN BIOSYNTHESIS CLUSTER-SPECIFIC TRANSCRIPTION REGULATOR ATNN-RELATED"/>
    <property type="match status" value="1"/>
</dbReference>
<feature type="non-terminal residue" evidence="8">
    <location>
        <position position="1"/>
    </location>
</feature>
<dbReference type="InterPro" id="IPR036864">
    <property type="entry name" value="Zn2-C6_fun-type_DNA-bd_sf"/>
</dbReference>
<accession>A0A9P4V220</accession>
<evidence type="ECO:0000313" key="8">
    <source>
        <dbReference type="EMBL" id="KAF2735149.1"/>
    </source>
</evidence>
<gene>
    <name evidence="8" type="ORF">EJ04DRAFT_394099</name>
</gene>
<keyword evidence="6" id="KW-0539">Nucleus</keyword>
<dbReference type="Gene3D" id="4.10.240.10">
    <property type="entry name" value="Zn(2)-C6 fungal-type DNA-binding domain"/>
    <property type="match status" value="1"/>
</dbReference>
<evidence type="ECO:0000256" key="5">
    <source>
        <dbReference type="ARBA" id="ARBA00023163"/>
    </source>
</evidence>
<dbReference type="OrthoDB" id="2593732at2759"/>
<dbReference type="SMART" id="SM00066">
    <property type="entry name" value="GAL4"/>
    <property type="match status" value="1"/>
</dbReference>
<keyword evidence="3" id="KW-0805">Transcription regulation</keyword>